<comment type="caution">
    <text evidence="2">The sequence shown here is derived from an EMBL/GenBank/DDBJ whole genome shotgun (WGS) entry which is preliminary data.</text>
</comment>
<dbReference type="CDD" id="cd02968">
    <property type="entry name" value="SCO"/>
    <property type="match status" value="1"/>
</dbReference>
<dbReference type="SUPFAM" id="SSF52833">
    <property type="entry name" value="Thioredoxin-like"/>
    <property type="match status" value="1"/>
</dbReference>
<evidence type="ECO:0000256" key="1">
    <source>
        <dbReference type="ARBA" id="ARBA00010996"/>
    </source>
</evidence>
<proteinExistence type="inferred from homology"/>
<accession>A0ABQ3LKF8</accession>
<gene>
    <name evidence="2" type="ORF">GCM10008023_24910</name>
</gene>
<evidence type="ECO:0000313" key="2">
    <source>
        <dbReference type="EMBL" id="GHH18682.1"/>
    </source>
</evidence>
<evidence type="ECO:0000313" key="3">
    <source>
        <dbReference type="Proteomes" id="UP000652430"/>
    </source>
</evidence>
<keyword evidence="3" id="KW-1185">Reference proteome</keyword>
<dbReference type="Proteomes" id="UP000652430">
    <property type="component" value="Unassembled WGS sequence"/>
</dbReference>
<dbReference type="EMBL" id="BNAQ01000003">
    <property type="protein sequence ID" value="GHH18682.1"/>
    <property type="molecule type" value="Genomic_DNA"/>
</dbReference>
<protein>
    <submittedName>
        <fullName evidence="2">Electron transporter SenC</fullName>
    </submittedName>
</protein>
<name>A0ABQ3LKF8_9SPHN</name>
<reference evidence="3" key="1">
    <citation type="journal article" date="2019" name="Int. J. Syst. Evol. Microbiol.">
        <title>The Global Catalogue of Microorganisms (GCM) 10K type strain sequencing project: providing services to taxonomists for standard genome sequencing and annotation.</title>
        <authorList>
            <consortium name="The Broad Institute Genomics Platform"/>
            <consortium name="The Broad Institute Genome Sequencing Center for Infectious Disease"/>
            <person name="Wu L."/>
            <person name="Ma J."/>
        </authorList>
    </citation>
    <scope>NUCLEOTIDE SEQUENCE [LARGE SCALE GENOMIC DNA]</scope>
    <source>
        <strain evidence="3">CGMCC 1.8957</strain>
    </source>
</reference>
<dbReference type="Pfam" id="PF02630">
    <property type="entry name" value="SCO1-SenC"/>
    <property type="match status" value="1"/>
</dbReference>
<dbReference type="PANTHER" id="PTHR12151">
    <property type="entry name" value="ELECTRON TRANSPORT PROTIN SCO1/SENC FAMILY MEMBER"/>
    <property type="match status" value="1"/>
</dbReference>
<dbReference type="Gene3D" id="3.40.30.10">
    <property type="entry name" value="Glutaredoxin"/>
    <property type="match status" value="1"/>
</dbReference>
<sequence>MAGDAMNQIARTLCALLLTASTVGCSGSPAPTRAPLDGVKIGVPFQLIDQDGKPRSDRDFAGRYRILYFGYTFCPDVCPTDLQTIGAGLRTFEAQDAKRAATVVPIFVSVDPKRDTPAVLKPYVAAFHSRMVGLTGSPETIAAVAKGYGVTVELEKPNAEGAYLVAHSRFAVLMDPAGKPVVLLPADKTPNDVAAELDRWVK</sequence>
<dbReference type="InterPro" id="IPR036249">
    <property type="entry name" value="Thioredoxin-like_sf"/>
</dbReference>
<dbReference type="InterPro" id="IPR003782">
    <property type="entry name" value="SCO1/SenC"/>
</dbReference>
<dbReference type="PANTHER" id="PTHR12151:SF25">
    <property type="entry name" value="LINALOOL DEHYDRATASE_ISOMERASE DOMAIN-CONTAINING PROTEIN"/>
    <property type="match status" value="1"/>
</dbReference>
<comment type="similarity">
    <text evidence="1">Belongs to the SCO1/2 family.</text>
</comment>
<organism evidence="2 3">
    <name type="scientific">Sphingomonas glacialis</name>
    <dbReference type="NCBI Taxonomy" id="658225"/>
    <lineage>
        <taxon>Bacteria</taxon>
        <taxon>Pseudomonadati</taxon>
        <taxon>Pseudomonadota</taxon>
        <taxon>Alphaproteobacteria</taxon>
        <taxon>Sphingomonadales</taxon>
        <taxon>Sphingomonadaceae</taxon>
        <taxon>Sphingomonas</taxon>
    </lineage>
</organism>